<protein>
    <submittedName>
        <fullName evidence="1">Uncharacterized protein</fullName>
    </submittedName>
</protein>
<organism evidence="1 2">
    <name type="scientific">Trifolium pratense</name>
    <name type="common">Red clover</name>
    <dbReference type="NCBI Taxonomy" id="57577"/>
    <lineage>
        <taxon>Eukaryota</taxon>
        <taxon>Viridiplantae</taxon>
        <taxon>Streptophyta</taxon>
        <taxon>Embryophyta</taxon>
        <taxon>Tracheophyta</taxon>
        <taxon>Spermatophyta</taxon>
        <taxon>Magnoliopsida</taxon>
        <taxon>eudicotyledons</taxon>
        <taxon>Gunneridae</taxon>
        <taxon>Pentapetalae</taxon>
        <taxon>rosids</taxon>
        <taxon>fabids</taxon>
        <taxon>Fabales</taxon>
        <taxon>Fabaceae</taxon>
        <taxon>Papilionoideae</taxon>
        <taxon>50 kb inversion clade</taxon>
        <taxon>NPAAA clade</taxon>
        <taxon>Hologalegina</taxon>
        <taxon>IRL clade</taxon>
        <taxon>Trifolieae</taxon>
        <taxon>Trifolium</taxon>
    </lineage>
</organism>
<evidence type="ECO:0000313" key="2">
    <source>
        <dbReference type="Proteomes" id="UP001177021"/>
    </source>
</evidence>
<dbReference type="Proteomes" id="UP001177021">
    <property type="component" value="Unassembled WGS sequence"/>
</dbReference>
<proteinExistence type="predicted"/>
<sequence length="391" mass="43218">MKEAAAEKDVETTVTPSNSSDKDTGTAKEGTSDDEEDTQSEESDQIIPLCDKEKESEKPLNAEKGKGEDVVDVETYETTKPTERTGRGMTKRLRSSSGKTILTTSKTPAPRVKTTGVGPVKGWSKVFAPTSKKKENLKRKKESSSDSDYDVAEDVPNISSPTPKTKATAKKVPQNVEEASCDNIYQRRLAVERELTKDALKCQDIFHYIKEARRSVEPKAELEVPNDVVSSEITAGKVKVWPKNKLIPTSKLNVKYAILNRIGSTNWVPTKHATNVATGLGRFIYVVGTKVDYDYGSFIFDQTVKHIRSTAVKMPIAFPSLLSRIILDQYPDIKVVTDTPKKRETAFTFHHKLFGDHNVADHVGTSASGASPMTKVEIIAALKVQCREIDK</sequence>
<evidence type="ECO:0000313" key="1">
    <source>
        <dbReference type="EMBL" id="CAJ2657157.1"/>
    </source>
</evidence>
<name>A0ACB0KIS1_TRIPR</name>
<comment type="caution">
    <text evidence="1">The sequence shown here is derived from an EMBL/GenBank/DDBJ whole genome shotgun (WGS) entry which is preliminary data.</text>
</comment>
<gene>
    <name evidence="1" type="ORF">MILVUS5_LOCUS23780</name>
</gene>
<keyword evidence="2" id="KW-1185">Reference proteome</keyword>
<dbReference type="EMBL" id="CASHSV030000311">
    <property type="protein sequence ID" value="CAJ2657157.1"/>
    <property type="molecule type" value="Genomic_DNA"/>
</dbReference>
<reference evidence="1" key="1">
    <citation type="submission" date="2023-10" db="EMBL/GenBank/DDBJ databases">
        <authorList>
            <person name="Rodriguez Cubillos JULIANA M."/>
            <person name="De Vega J."/>
        </authorList>
    </citation>
    <scope>NUCLEOTIDE SEQUENCE</scope>
</reference>
<accession>A0ACB0KIS1</accession>